<dbReference type="KEGG" id="cci:CC1G_15517"/>
<feature type="compositionally biased region" description="Basic and acidic residues" evidence="1">
    <location>
        <begin position="11"/>
        <end position="34"/>
    </location>
</feature>
<dbReference type="GeneID" id="9379005"/>
<feature type="compositionally biased region" description="Acidic residues" evidence="1">
    <location>
        <begin position="1"/>
        <end position="10"/>
    </location>
</feature>
<reference evidence="2 3" key="1">
    <citation type="journal article" date="2010" name="Proc. Natl. Acad. Sci. U.S.A.">
        <title>Insights into evolution of multicellular fungi from the assembled chromosomes of the mushroom Coprinopsis cinerea (Coprinus cinereus).</title>
        <authorList>
            <person name="Stajich J.E."/>
            <person name="Wilke S.K."/>
            <person name="Ahren D."/>
            <person name="Au C.H."/>
            <person name="Birren B.W."/>
            <person name="Borodovsky M."/>
            <person name="Burns C."/>
            <person name="Canback B."/>
            <person name="Casselton L.A."/>
            <person name="Cheng C.K."/>
            <person name="Deng J."/>
            <person name="Dietrich F.S."/>
            <person name="Fargo D.C."/>
            <person name="Farman M.L."/>
            <person name="Gathman A.C."/>
            <person name="Goldberg J."/>
            <person name="Guigo R."/>
            <person name="Hoegger P.J."/>
            <person name="Hooker J.B."/>
            <person name="Huggins A."/>
            <person name="James T.Y."/>
            <person name="Kamada T."/>
            <person name="Kilaru S."/>
            <person name="Kodira C."/>
            <person name="Kues U."/>
            <person name="Kupfer D."/>
            <person name="Kwan H.S."/>
            <person name="Lomsadze A."/>
            <person name="Li W."/>
            <person name="Lilly W.W."/>
            <person name="Ma L.J."/>
            <person name="Mackey A.J."/>
            <person name="Manning G."/>
            <person name="Martin F."/>
            <person name="Muraguchi H."/>
            <person name="Natvig D.O."/>
            <person name="Palmerini H."/>
            <person name="Ramesh M.A."/>
            <person name="Rehmeyer C.J."/>
            <person name="Roe B.A."/>
            <person name="Shenoy N."/>
            <person name="Stanke M."/>
            <person name="Ter-Hovhannisyan V."/>
            <person name="Tunlid A."/>
            <person name="Velagapudi R."/>
            <person name="Vision T.J."/>
            <person name="Zeng Q."/>
            <person name="Zolan M.E."/>
            <person name="Pukkila P.J."/>
        </authorList>
    </citation>
    <scope>NUCLEOTIDE SEQUENCE [LARGE SCALE GENOMIC DNA]</scope>
    <source>
        <strain evidence="3">Okayama-7 / 130 / ATCC MYA-4618 / FGSC 9003</strain>
    </source>
</reference>
<keyword evidence="3" id="KW-1185">Reference proteome</keyword>
<feature type="region of interest" description="Disordered" evidence="1">
    <location>
        <begin position="1"/>
        <end position="36"/>
    </location>
</feature>
<dbReference type="EMBL" id="AACS02000006">
    <property type="protein sequence ID" value="EFI27482.1"/>
    <property type="molecule type" value="Genomic_DNA"/>
</dbReference>
<dbReference type="HOGENOM" id="CLU_3106255_0_0_1"/>
<evidence type="ECO:0000313" key="2">
    <source>
        <dbReference type="EMBL" id="EFI27482.1"/>
    </source>
</evidence>
<gene>
    <name evidence="2" type="ORF">CC1G_15517</name>
</gene>
<dbReference type="VEuPathDB" id="FungiDB:CC1G_15517"/>
<organism evidence="2 3">
    <name type="scientific">Coprinopsis cinerea (strain Okayama-7 / 130 / ATCC MYA-4618 / FGSC 9003)</name>
    <name type="common">Inky cap fungus</name>
    <name type="synonym">Hormographiella aspergillata</name>
    <dbReference type="NCBI Taxonomy" id="240176"/>
    <lineage>
        <taxon>Eukaryota</taxon>
        <taxon>Fungi</taxon>
        <taxon>Dikarya</taxon>
        <taxon>Basidiomycota</taxon>
        <taxon>Agaricomycotina</taxon>
        <taxon>Agaricomycetes</taxon>
        <taxon>Agaricomycetidae</taxon>
        <taxon>Agaricales</taxon>
        <taxon>Agaricineae</taxon>
        <taxon>Psathyrellaceae</taxon>
        <taxon>Coprinopsis</taxon>
    </lineage>
</organism>
<name>D6RN98_COPC7</name>
<protein>
    <submittedName>
        <fullName evidence="2">Uncharacterized protein</fullName>
    </submittedName>
</protein>
<dbReference type="RefSeq" id="XP_002910976.1">
    <property type="nucleotide sequence ID" value="XM_002910930.1"/>
</dbReference>
<comment type="caution">
    <text evidence="2">The sequence shown here is derived from an EMBL/GenBank/DDBJ whole genome shotgun (WGS) entry which is preliminary data.</text>
</comment>
<evidence type="ECO:0000313" key="3">
    <source>
        <dbReference type="Proteomes" id="UP000001861"/>
    </source>
</evidence>
<dbReference type="Proteomes" id="UP000001861">
    <property type="component" value="Unassembled WGS sequence"/>
</dbReference>
<sequence length="51" mass="5742">MSIEEGEGTEEQEKERRELEPQCHLHSDVPHDHPFPATGAATCHFSLAMEP</sequence>
<proteinExistence type="predicted"/>
<accession>D6RN98</accession>
<evidence type="ECO:0000256" key="1">
    <source>
        <dbReference type="SAM" id="MobiDB-lite"/>
    </source>
</evidence>
<dbReference type="AlphaFoldDB" id="D6RN98"/>
<dbReference type="InParanoid" id="D6RN98"/>